<protein>
    <submittedName>
        <fullName evidence="1">Uncharacterized protein</fullName>
    </submittedName>
</protein>
<proteinExistence type="predicted"/>
<reference evidence="1 2" key="1">
    <citation type="journal article" date="2018" name="Mol. Biol. Evol.">
        <title>Broad Genomic Sampling Reveals a Smut Pathogenic Ancestry of the Fungal Clade Ustilaginomycotina.</title>
        <authorList>
            <person name="Kijpornyongpan T."/>
            <person name="Mondo S.J."/>
            <person name="Barry K."/>
            <person name="Sandor L."/>
            <person name="Lee J."/>
            <person name="Lipzen A."/>
            <person name="Pangilinan J."/>
            <person name="LaButti K."/>
            <person name="Hainaut M."/>
            <person name="Henrissat B."/>
            <person name="Grigoriev I.V."/>
            <person name="Spatafora J.W."/>
            <person name="Aime M.C."/>
        </authorList>
    </citation>
    <scope>NUCLEOTIDE SEQUENCE [LARGE SCALE GENOMIC DNA]</scope>
    <source>
        <strain evidence="1 2">SA 807</strain>
    </source>
</reference>
<sequence length="561" mass="60953">MSSSVEEKPHQVGEKPEAAISSEDGNSALSFRGEEKKQEAGLKRDLKPRQISMIAIGGALGTGLVIGSGSGLANGGPASLFIGYSVMGFCCAAVMSALGEMSTYMPHPRGFAGHASRFVSEEFGFAVGYNYLFKYLVVTANNINAGALVISYWNNSLSGGIWISMIIVLIIAINFAGPKGFGEFEFWLSLVKIITMTGLILLLLILDLGGGPNKDRIGFRNWQDGKAFKEYKSTGSTGRFLGFWSVMVNALFAYTGTELVGVTVGEAANPRKTVPAAIKKTFFRIAFFYVLGVFLVGLVVPSDNPLLLSANKKGTSAAASPFVVAINIAGIKVLPSIINAAILLFTISASNSDLYIGARTLYGLAVDGKAPAVFRKCNRFGVPYWSLIACSLFCALAFINLGSGGPQTFKYLVNTVTIFGGLTWLGILISHIHFMKALKAQGVSRDSLPWKAPLQPYSSYFAVVFVSIVVFFKGWDTFVPKFNSKNFVTSYIGLPIFFLLIVGYKLWYRTKVHRPEDVDLKTGAREFDEADVEEWKKDEERDAALASGPLHLKLWHAAKNW</sequence>
<organism evidence="1 2">
    <name type="scientific">Violaceomyces palustris</name>
    <dbReference type="NCBI Taxonomy" id="1673888"/>
    <lineage>
        <taxon>Eukaryota</taxon>
        <taxon>Fungi</taxon>
        <taxon>Dikarya</taxon>
        <taxon>Basidiomycota</taxon>
        <taxon>Ustilaginomycotina</taxon>
        <taxon>Ustilaginomycetes</taxon>
        <taxon>Violaceomycetales</taxon>
        <taxon>Violaceomycetaceae</taxon>
        <taxon>Violaceomyces</taxon>
    </lineage>
</organism>
<name>A0ACD0NMT3_9BASI</name>
<accession>A0ACD0NMT3</accession>
<dbReference type="Proteomes" id="UP000245626">
    <property type="component" value="Unassembled WGS sequence"/>
</dbReference>
<gene>
    <name evidence="1" type="ORF">IE53DRAFT_382405</name>
</gene>
<evidence type="ECO:0000313" key="1">
    <source>
        <dbReference type="EMBL" id="PWN47070.1"/>
    </source>
</evidence>
<keyword evidence="2" id="KW-1185">Reference proteome</keyword>
<dbReference type="EMBL" id="KZ820559">
    <property type="protein sequence ID" value="PWN47070.1"/>
    <property type="molecule type" value="Genomic_DNA"/>
</dbReference>
<evidence type="ECO:0000313" key="2">
    <source>
        <dbReference type="Proteomes" id="UP000245626"/>
    </source>
</evidence>